<evidence type="ECO:0000313" key="3">
    <source>
        <dbReference type="Proteomes" id="UP000433309"/>
    </source>
</evidence>
<accession>A0A6I2KYZ6</accession>
<organism evidence="2 3">
    <name type="scientific">Duganella guangzhouensis</name>
    <dbReference type="NCBI Taxonomy" id="2666084"/>
    <lineage>
        <taxon>Bacteria</taxon>
        <taxon>Pseudomonadati</taxon>
        <taxon>Pseudomonadota</taxon>
        <taxon>Betaproteobacteria</taxon>
        <taxon>Burkholderiales</taxon>
        <taxon>Oxalobacteraceae</taxon>
        <taxon>Telluria group</taxon>
        <taxon>Duganella</taxon>
    </lineage>
</organism>
<dbReference type="AlphaFoldDB" id="A0A6I2KYZ6"/>
<dbReference type="RefSeq" id="WP_154375434.1">
    <property type="nucleotide sequence ID" value="NZ_WKJK01000004.1"/>
</dbReference>
<dbReference type="Proteomes" id="UP000433309">
    <property type="component" value="Unassembled WGS sequence"/>
</dbReference>
<proteinExistence type="predicted"/>
<reference evidence="2 3" key="1">
    <citation type="submission" date="2019-11" db="EMBL/GenBank/DDBJ databases">
        <title>Novel species isolated from a subtropical stream in China.</title>
        <authorList>
            <person name="Lu H."/>
        </authorList>
    </citation>
    <scope>NUCLEOTIDE SEQUENCE [LARGE SCALE GENOMIC DNA]</scope>
    <source>
        <strain evidence="2 3">FT80W</strain>
    </source>
</reference>
<keyword evidence="1" id="KW-0812">Transmembrane</keyword>
<feature type="transmembrane region" description="Helical" evidence="1">
    <location>
        <begin position="6"/>
        <end position="24"/>
    </location>
</feature>
<evidence type="ECO:0000256" key="1">
    <source>
        <dbReference type="SAM" id="Phobius"/>
    </source>
</evidence>
<protein>
    <submittedName>
        <fullName evidence="2">Uncharacterized protein</fullName>
    </submittedName>
</protein>
<sequence length="77" mass="8932">MKDLDQLFILLGMGAVMAAFHWLIDRRTKAPDDTDVFTLSDSQGNLVKILLNRQATREEREKILNEKIREILQHPTI</sequence>
<name>A0A6I2KYZ6_9BURK</name>
<keyword evidence="1" id="KW-1133">Transmembrane helix</keyword>
<evidence type="ECO:0000313" key="2">
    <source>
        <dbReference type="EMBL" id="MRW90207.1"/>
    </source>
</evidence>
<gene>
    <name evidence="2" type="ORF">GJ699_09445</name>
</gene>
<comment type="caution">
    <text evidence="2">The sequence shown here is derived from an EMBL/GenBank/DDBJ whole genome shotgun (WGS) entry which is preliminary data.</text>
</comment>
<dbReference type="EMBL" id="WKJK01000004">
    <property type="protein sequence ID" value="MRW90207.1"/>
    <property type="molecule type" value="Genomic_DNA"/>
</dbReference>
<keyword evidence="1" id="KW-0472">Membrane</keyword>
<keyword evidence="3" id="KW-1185">Reference proteome</keyword>